<name>A0ABU7J891_9GAMM</name>
<evidence type="ECO:0000313" key="2">
    <source>
        <dbReference type="Proteomes" id="UP001336314"/>
    </source>
</evidence>
<organism evidence="1 2">
    <name type="scientific">Alkalimonas cellulosilytica</name>
    <dbReference type="NCBI Taxonomy" id="3058395"/>
    <lineage>
        <taxon>Bacteria</taxon>
        <taxon>Pseudomonadati</taxon>
        <taxon>Pseudomonadota</taxon>
        <taxon>Gammaproteobacteria</taxon>
        <taxon>Alkalimonas</taxon>
    </lineage>
</organism>
<dbReference type="EMBL" id="JAUHLI010000015">
    <property type="protein sequence ID" value="MEE2002709.1"/>
    <property type="molecule type" value="Genomic_DNA"/>
</dbReference>
<protein>
    <submittedName>
        <fullName evidence="1">Uncharacterized protein</fullName>
    </submittedName>
</protein>
<gene>
    <name evidence="1" type="ORF">QWY20_14715</name>
</gene>
<accession>A0ABU7J891</accession>
<dbReference type="RefSeq" id="WP_330129756.1">
    <property type="nucleotide sequence ID" value="NZ_JAUHLI010000015.1"/>
</dbReference>
<keyword evidence="2" id="KW-1185">Reference proteome</keyword>
<dbReference type="Proteomes" id="UP001336314">
    <property type="component" value="Unassembled WGS sequence"/>
</dbReference>
<reference evidence="1 2" key="1">
    <citation type="submission" date="2023-07" db="EMBL/GenBank/DDBJ databases">
        <title>Alkalimonas sp., MEB108 novel, alkaliphilic bacterium isolated from Lonar Lake, India.</title>
        <authorList>
            <person name="Joshi A."/>
            <person name="Thite S."/>
        </authorList>
    </citation>
    <scope>NUCLEOTIDE SEQUENCE [LARGE SCALE GENOMIC DNA]</scope>
    <source>
        <strain evidence="1 2">MEB108</strain>
    </source>
</reference>
<sequence length="141" mass="16094">MFWPLIKDSLPLKALLLLLFGLSIAWQGWTAFSIILLSIAVEGILAHYQQSNTTEWTACNDILALLSIGDDGSLRVGMEKTANLPSVLVELQQDHRYGYLRITLNTNGPLHYRFPLEQLEPLQHWFNSELPDIQIKHQLQN</sequence>
<comment type="caution">
    <text evidence="1">The sequence shown here is derived from an EMBL/GenBank/DDBJ whole genome shotgun (WGS) entry which is preliminary data.</text>
</comment>
<evidence type="ECO:0000313" key="1">
    <source>
        <dbReference type="EMBL" id="MEE2002709.1"/>
    </source>
</evidence>
<proteinExistence type="predicted"/>